<comment type="caution">
    <text evidence="2">The sequence shown here is derived from an EMBL/GenBank/DDBJ whole genome shotgun (WGS) entry which is preliminary data.</text>
</comment>
<feature type="region of interest" description="Disordered" evidence="1">
    <location>
        <begin position="93"/>
        <end position="138"/>
    </location>
</feature>
<sequence>MCVIKGAASWAFSEPRASQKVNAKGTFVPSLPPTIRSLPGFTTRPPTASPQGPWNLSQGVQASPHRLLDSPHKEVWHWPGNWVFVCEPLELGSLNSNTPPPSPSEDLLPTVPAAPRTAQSGCLLPCGCQTDQRGEGEQ</sequence>
<dbReference type="Proteomes" id="UP000558488">
    <property type="component" value="Unassembled WGS sequence"/>
</dbReference>
<organism evidence="2 3">
    <name type="scientific">Pipistrellus kuhlii</name>
    <name type="common">Kuhl's pipistrelle</name>
    <dbReference type="NCBI Taxonomy" id="59472"/>
    <lineage>
        <taxon>Eukaryota</taxon>
        <taxon>Metazoa</taxon>
        <taxon>Chordata</taxon>
        <taxon>Craniata</taxon>
        <taxon>Vertebrata</taxon>
        <taxon>Euteleostomi</taxon>
        <taxon>Mammalia</taxon>
        <taxon>Eutheria</taxon>
        <taxon>Laurasiatheria</taxon>
        <taxon>Chiroptera</taxon>
        <taxon>Yangochiroptera</taxon>
        <taxon>Vespertilionidae</taxon>
        <taxon>Pipistrellus</taxon>
    </lineage>
</organism>
<accession>A0A7J7Y914</accession>
<keyword evidence="3" id="KW-1185">Reference proteome</keyword>
<reference evidence="2 3" key="1">
    <citation type="journal article" date="2020" name="Nature">
        <title>Six reference-quality genomes reveal evolution of bat adaptations.</title>
        <authorList>
            <person name="Jebb D."/>
            <person name="Huang Z."/>
            <person name="Pippel M."/>
            <person name="Hughes G.M."/>
            <person name="Lavrichenko K."/>
            <person name="Devanna P."/>
            <person name="Winkler S."/>
            <person name="Jermiin L.S."/>
            <person name="Skirmuntt E.C."/>
            <person name="Katzourakis A."/>
            <person name="Burkitt-Gray L."/>
            <person name="Ray D.A."/>
            <person name="Sullivan K.A.M."/>
            <person name="Roscito J.G."/>
            <person name="Kirilenko B.M."/>
            <person name="Davalos L.M."/>
            <person name="Corthals A.P."/>
            <person name="Power M.L."/>
            <person name="Jones G."/>
            <person name="Ransome R.D."/>
            <person name="Dechmann D.K.N."/>
            <person name="Locatelli A.G."/>
            <person name="Puechmaille S.J."/>
            <person name="Fedrigo O."/>
            <person name="Jarvis E.D."/>
            <person name="Hiller M."/>
            <person name="Vernes S.C."/>
            <person name="Myers E.W."/>
            <person name="Teeling E.C."/>
        </authorList>
    </citation>
    <scope>NUCLEOTIDE SEQUENCE [LARGE SCALE GENOMIC DNA]</scope>
    <source>
        <strain evidence="2">MPipKuh1</strain>
        <tissue evidence="2">Flight muscle</tissue>
    </source>
</reference>
<evidence type="ECO:0000256" key="1">
    <source>
        <dbReference type="SAM" id="MobiDB-lite"/>
    </source>
</evidence>
<feature type="region of interest" description="Disordered" evidence="1">
    <location>
        <begin position="32"/>
        <end position="59"/>
    </location>
</feature>
<proteinExistence type="predicted"/>
<protein>
    <submittedName>
        <fullName evidence="2">Uncharacterized protein</fullName>
    </submittedName>
</protein>
<gene>
    <name evidence="2" type="ORF">mPipKuh1_010277</name>
</gene>
<evidence type="ECO:0000313" key="3">
    <source>
        <dbReference type="Proteomes" id="UP000558488"/>
    </source>
</evidence>
<name>A0A7J7Y914_PIPKU</name>
<feature type="compositionally biased region" description="Polar residues" evidence="1">
    <location>
        <begin position="44"/>
        <end position="59"/>
    </location>
</feature>
<dbReference type="EMBL" id="JACAGB010000006">
    <property type="protein sequence ID" value="KAF6358449.1"/>
    <property type="molecule type" value="Genomic_DNA"/>
</dbReference>
<dbReference type="AlphaFoldDB" id="A0A7J7Y914"/>
<evidence type="ECO:0000313" key="2">
    <source>
        <dbReference type="EMBL" id="KAF6358449.1"/>
    </source>
</evidence>